<evidence type="ECO:0000313" key="4">
    <source>
        <dbReference type="Proteomes" id="UP000463857"/>
    </source>
</evidence>
<feature type="region of interest" description="Disordered" evidence="1">
    <location>
        <begin position="1"/>
        <end position="82"/>
    </location>
</feature>
<feature type="compositionally biased region" description="Pro residues" evidence="1">
    <location>
        <begin position="71"/>
        <end position="81"/>
    </location>
</feature>
<keyword evidence="2" id="KW-0472">Membrane</keyword>
<feature type="compositionally biased region" description="Pro residues" evidence="1">
    <location>
        <begin position="1"/>
        <end position="14"/>
    </location>
</feature>
<organism evidence="3 4">
    <name type="scientific">Epidermidibacterium keratini</name>
    <dbReference type="NCBI Taxonomy" id="1891644"/>
    <lineage>
        <taxon>Bacteria</taxon>
        <taxon>Bacillati</taxon>
        <taxon>Actinomycetota</taxon>
        <taxon>Actinomycetes</taxon>
        <taxon>Sporichthyales</taxon>
        <taxon>Sporichthyaceae</taxon>
        <taxon>Epidermidibacterium</taxon>
    </lineage>
</organism>
<dbReference type="RefSeq" id="WP_159544105.1">
    <property type="nucleotide sequence ID" value="NZ_CP047156.1"/>
</dbReference>
<keyword evidence="2" id="KW-0812">Transmembrane</keyword>
<dbReference type="AlphaFoldDB" id="A0A7L4YMI3"/>
<proteinExistence type="predicted"/>
<evidence type="ECO:0000256" key="2">
    <source>
        <dbReference type="SAM" id="Phobius"/>
    </source>
</evidence>
<evidence type="ECO:0000313" key="3">
    <source>
        <dbReference type="EMBL" id="QHC00029.1"/>
    </source>
</evidence>
<reference evidence="3 4" key="1">
    <citation type="journal article" date="2018" name="Int. J. Syst. Evol. Microbiol.">
        <title>Epidermidibacterium keratini gen. nov., sp. nov., a member of the family Sporichthyaceae, isolated from keratin epidermis.</title>
        <authorList>
            <person name="Lee D.G."/>
            <person name="Trujillo M.E."/>
            <person name="Kang S."/>
            <person name="Nam J.J."/>
            <person name="Kim Y.J."/>
        </authorList>
    </citation>
    <scope>NUCLEOTIDE SEQUENCE [LARGE SCALE GENOMIC DNA]</scope>
    <source>
        <strain evidence="3 4">EPI-7</strain>
    </source>
</reference>
<dbReference type="KEGG" id="eke:EK0264_06900"/>
<evidence type="ECO:0000256" key="1">
    <source>
        <dbReference type="SAM" id="MobiDB-lite"/>
    </source>
</evidence>
<accession>A0A7L4YMI3</accession>
<dbReference type="InParanoid" id="A0A7L4YMI3"/>
<dbReference type="Proteomes" id="UP000463857">
    <property type="component" value="Chromosome"/>
</dbReference>
<protein>
    <submittedName>
        <fullName evidence="3">Uncharacterized protein</fullName>
    </submittedName>
</protein>
<feature type="transmembrane region" description="Helical" evidence="2">
    <location>
        <begin position="87"/>
        <end position="110"/>
    </location>
</feature>
<keyword evidence="2" id="KW-1133">Transmembrane helix</keyword>
<keyword evidence="4" id="KW-1185">Reference proteome</keyword>
<dbReference type="EMBL" id="CP047156">
    <property type="protein sequence ID" value="QHC00029.1"/>
    <property type="molecule type" value="Genomic_DNA"/>
</dbReference>
<gene>
    <name evidence="3" type="ORF">EK0264_06900</name>
</gene>
<feature type="compositionally biased region" description="Pro residues" evidence="1">
    <location>
        <begin position="51"/>
        <end position="64"/>
    </location>
</feature>
<sequence length="411" mass="43212">MSQPPSEQPPPNWPSPGSDAGPGEYAGPPPTARPGPAMQANDGPRYDVVSPPYPQPGTPAPPSNGPRMHGAPPPWAAPSPPKKQRSVALMIAIAALTFVVLMGTVLVLVLNSNDAAPSSASPGGAAGSGSGDNELDAAWIEQELTTASEYVDGELVQTLTLSTDEDTIFSTCADDVTLQNYTISGADVSDDGTQETDMCLNGFEPTALDPQAIANAAADATGGAKLPVTVEIFGGNSYTPVLLVTVDGGYPTAYDQDGTELDMPINPLVAADRDAAFQAIVEKSGIDQLTAYCADIEYGAVLIDGSSPQDPDTIQQWSYSALPQQVGEYPEDDDLRFAPGEYDLQTYIDYAPQLDPKYTEDGASLAMVCVTTEWDDQAPVAGYYFSTGPEAADYDSIVYLSLTDFSLIYED</sequence>
<name>A0A7L4YMI3_9ACTN</name>